<dbReference type="PANTHER" id="PTHR18919">
    <property type="entry name" value="ACETYL-COA C-ACYLTRANSFERASE"/>
    <property type="match status" value="1"/>
</dbReference>
<evidence type="ECO:0000313" key="7">
    <source>
        <dbReference type="EMBL" id="MDK3071562.1"/>
    </source>
</evidence>
<dbReference type="Gene3D" id="3.40.47.10">
    <property type="match status" value="2"/>
</dbReference>
<dbReference type="InterPro" id="IPR002155">
    <property type="entry name" value="Thiolase"/>
</dbReference>
<dbReference type="PANTHER" id="PTHR18919:SF138">
    <property type="entry name" value="ACETYL-COA C-ACETYLTRANSFERASE"/>
    <property type="match status" value="1"/>
</dbReference>
<organism evidence="7 8">
    <name type="scientific">Sedimentitalea xiamensis</name>
    <dbReference type="NCBI Taxonomy" id="3050037"/>
    <lineage>
        <taxon>Bacteria</taxon>
        <taxon>Pseudomonadati</taxon>
        <taxon>Pseudomonadota</taxon>
        <taxon>Alphaproteobacteria</taxon>
        <taxon>Rhodobacterales</taxon>
        <taxon>Paracoccaceae</taxon>
        <taxon>Sedimentitalea</taxon>
    </lineage>
</organism>
<dbReference type="RefSeq" id="WP_284483519.1">
    <property type="nucleotide sequence ID" value="NZ_JASNJE010000001.1"/>
</dbReference>
<reference evidence="7 8" key="1">
    <citation type="submission" date="2023-05" db="EMBL/GenBank/DDBJ databases">
        <title>Sedimentitalea sp. nov. JM2-8.</title>
        <authorList>
            <person name="Huang J."/>
        </authorList>
    </citation>
    <scope>NUCLEOTIDE SEQUENCE [LARGE SCALE GENOMIC DNA]</scope>
    <source>
        <strain evidence="7 8">JM2-8</strain>
    </source>
</reference>
<dbReference type="SUPFAM" id="SSF53901">
    <property type="entry name" value="Thiolase-like"/>
    <property type="match status" value="2"/>
</dbReference>
<evidence type="ECO:0000259" key="6">
    <source>
        <dbReference type="Pfam" id="PF02803"/>
    </source>
</evidence>
<dbReference type="Proteomes" id="UP001227126">
    <property type="component" value="Unassembled WGS sequence"/>
</dbReference>
<evidence type="ECO:0000256" key="4">
    <source>
        <dbReference type="RuleBase" id="RU003557"/>
    </source>
</evidence>
<feature type="domain" description="Thiolase N-terminal" evidence="5">
    <location>
        <begin position="4"/>
        <end position="259"/>
    </location>
</feature>
<evidence type="ECO:0000256" key="3">
    <source>
        <dbReference type="ARBA" id="ARBA00023315"/>
    </source>
</evidence>
<gene>
    <name evidence="7" type="ORF">QO034_00435</name>
</gene>
<sequence>MKEVVIAGAARTPMGGFQGVFDGVVAADLGGHAVRAALRDAGAKTVDELLMGCVLPAGQGQAPARQAGFAAGLGEDVPATTLNKMCGSGMKAAMIGFDQIALGQSDVMAVGGMESMSGAPYLLPKMRGGARIGHAQVIDHMFLDGLEDAYDKGRLMGTFAEDCAEAFQFTRDAQDQYALASLSNALDAERSGAFADEITPITLHTRSGEAIITTDEQPGKARPEKIPMLKPAFRKDGTVTAANSSSISDGAAALVLASAETAEARGLSVRARILGHASHAQAPALFPTAPVPAARKLLDRIGWHKDDVDLWEINEAFAVVPMAFMREIGLPRDIVNVNGGACALGHPIGASGARIMVTLLNALEKRNLKRGVAAICIGGGEGTAIAIERI</sequence>
<accession>A0ABT7F8Y6</accession>
<dbReference type="EC" id="2.3.1.16" evidence="7"/>
<evidence type="ECO:0000259" key="5">
    <source>
        <dbReference type="Pfam" id="PF00108"/>
    </source>
</evidence>
<keyword evidence="2 4" id="KW-0808">Transferase</keyword>
<dbReference type="InterPro" id="IPR020617">
    <property type="entry name" value="Thiolase_C"/>
</dbReference>
<dbReference type="PROSITE" id="PS00099">
    <property type="entry name" value="THIOLASE_3"/>
    <property type="match status" value="1"/>
</dbReference>
<comment type="similarity">
    <text evidence="1 4">Belongs to the thiolase-like superfamily. Thiolase family.</text>
</comment>
<dbReference type="Pfam" id="PF00108">
    <property type="entry name" value="Thiolase_N"/>
    <property type="match status" value="1"/>
</dbReference>
<dbReference type="InterPro" id="IPR020616">
    <property type="entry name" value="Thiolase_N"/>
</dbReference>
<feature type="domain" description="Thiolase C-terminal" evidence="6">
    <location>
        <begin position="269"/>
        <end position="389"/>
    </location>
</feature>
<dbReference type="EMBL" id="JASNJE010000001">
    <property type="protein sequence ID" value="MDK3071562.1"/>
    <property type="molecule type" value="Genomic_DNA"/>
</dbReference>
<evidence type="ECO:0000256" key="2">
    <source>
        <dbReference type="ARBA" id="ARBA00022679"/>
    </source>
</evidence>
<dbReference type="InterPro" id="IPR016039">
    <property type="entry name" value="Thiolase-like"/>
</dbReference>
<dbReference type="Pfam" id="PF02803">
    <property type="entry name" value="Thiolase_C"/>
    <property type="match status" value="1"/>
</dbReference>
<dbReference type="PIRSF" id="PIRSF000429">
    <property type="entry name" value="Ac-CoA_Ac_transf"/>
    <property type="match status" value="1"/>
</dbReference>
<dbReference type="GO" id="GO:0003988">
    <property type="term" value="F:acetyl-CoA C-acyltransferase activity"/>
    <property type="evidence" value="ECO:0007669"/>
    <property type="project" value="UniProtKB-EC"/>
</dbReference>
<keyword evidence="3 4" id="KW-0012">Acyltransferase</keyword>
<evidence type="ECO:0000256" key="1">
    <source>
        <dbReference type="ARBA" id="ARBA00010982"/>
    </source>
</evidence>
<dbReference type="InterPro" id="IPR020610">
    <property type="entry name" value="Thiolase_AS"/>
</dbReference>
<keyword evidence="8" id="KW-1185">Reference proteome</keyword>
<name>A0ABT7F8Y6_9RHOB</name>
<proteinExistence type="inferred from homology"/>
<comment type="caution">
    <text evidence="7">The sequence shown here is derived from an EMBL/GenBank/DDBJ whole genome shotgun (WGS) entry which is preliminary data.</text>
</comment>
<evidence type="ECO:0000313" key="8">
    <source>
        <dbReference type="Proteomes" id="UP001227126"/>
    </source>
</evidence>
<protein>
    <submittedName>
        <fullName evidence="7">Acetyl-CoA C-acyltransferase</fullName>
        <ecNumber evidence="7">2.3.1.16</ecNumber>
    </submittedName>
</protein>
<dbReference type="NCBIfam" id="TIGR01930">
    <property type="entry name" value="AcCoA-C-Actrans"/>
    <property type="match status" value="1"/>
</dbReference>
<dbReference type="CDD" id="cd00751">
    <property type="entry name" value="thiolase"/>
    <property type="match status" value="1"/>
</dbReference>